<keyword evidence="1" id="KW-0732">Signal</keyword>
<reference evidence="2" key="1">
    <citation type="submission" date="2023-03" db="EMBL/GenBank/DDBJ databases">
        <title>Chitinimonas shenzhenensis gen. nov., sp. nov., a novel member of family Burkholderiaceae isolated from activated sludge collected in Shen Zhen, China.</title>
        <authorList>
            <person name="Wang X."/>
        </authorList>
    </citation>
    <scope>NUCLEOTIDE SEQUENCE</scope>
    <source>
        <strain evidence="2">DQS-5</strain>
    </source>
</reference>
<dbReference type="RefSeq" id="WP_284100821.1">
    <property type="nucleotide sequence ID" value="NZ_JARRAF010000010.1"/>
</dbReference>
<dbReference type="EMBL" id="JARRAF010000010">
    <property type="protein sequence ID" value="MDK2124511.1"/>
    <property type="molecule type" value="Genomic_DNA"/>
</dbReference>
<evidence type="ECO:0000313" key="2">
    <source>
        <dbReference type="EMBL" id="MDK2124511.1"/>
    </source>
</evidence>
<name>A0ABT7DWW1_9NEIS</name>
<proteinExistence type="predicted"/>
<evidence type="ECO:0000256" key="1">
    <source>
        <dbReference type="SAM" id="SignalP"/>
    </source>
</evidence>
<evidence type="ECO:0000313" key="3">
    <source>
        <dbReference type="Proteomes" id="UP001172778"/>
    </source>
</evidence>
<accession>A0ABT7DWW1</accession>
<comment type="caution">
    <text evidence="2">The sequence shown here is derived from an EMBL/GenBank/DDBJ whole genome shotgun (WGS) entry which is preliminary data.</text>
</comment>
<protein>
    <submittedName>
        <fullName evidence="2">Uncharacterized protein</fullName>
    </submittedName>
</protein>
<organism evidence="2 3">
    <name type="scientific">Parachitinimonas caeni</name>
    <dbReference type="NCBI Taxonomy" id="3031301"/>
    <lineage>
        <taxon>Bacteria</taxon>
        <taxon>Pseudomonadati</taxon>
        <taxon>Pseudomonadota</taxon>
        <taxon>Betaproteobacteria</taxon>
        <taxon>Neisseriales</taxon>
        <taxon>Chitinibacteraceae</taxon>
        <taxon>Parachitinimonas</taxon>
    </lineage>
</organism>
<feature type="chain" id="PRO_5046705307" evidence="1">
    <location>
        <begin position="22"/>
        <end position="134"/>
    </location>
</feature>
<dbReference type="Proteomes" id="UP001172778">
    <property type="component" value="Unassembled WGS sequence"/>
</dbReference>
<gene>
    <name evidence="2" type="ORF">PZA18_10645</name>
</gene>
<feature type="signal peptide" evidence="1">
    <location>
        <begin position="1"/>
        <end position="21"/>
    </location>
</feature>
<keyword evidence="3" id="KW-1185">Reference proteome</keyword>
<sequence>MMKATISAIGALLLLAGNAHADLASDLQRAYVATAKAKPNGFSGYSVTCINTPAVTRVGLVDVYSRQCLPDMMSAQNVRSAIGTLGWFVLAATSSADIIQVPRGAGDAYSLLLIAHKDSYGNVPEITIINGNVR</sequence>